<dbReference type="GO" id="GO:0006654">
    <property type="term" value="P:phosphatidic acid biosynthetic process"/>
    <property type="evidence" value="ECO:0007669"/>
    <property type="project" value="TreeGrafter"/>
</dbReference>
<evidence type="ECO:0000259" key="4">
    <source>
        <dbReference type="SMART" id="SM00563"/>
    </source>
</evidence>
<dbReference type="Pfam" id="PF01553">
    <property type="entry name" value="Acyltransferase"/>
    <property type="match status" value="1"/>
</dbReference>
<evidence type="ECO:0000256" key="2">
    <source>
        <dbReference type="ARBA" id="ARBA00022679"/>
    </source>
</evidence>
<comment type="caution">
    <text evidence="5">The sequence shown here is derived from an EMBL/GenBank/DDBJ whole genome shotgun (WGS) entry which is preliminary data.</text>
</comment>
<dbReference type="Proteomes" id="UP000239089">
    <property type="component" value="Unassembled WGS sequence"/>
</dbReference>
<name>A0A2S6NA20_9HYPH</name>
<organism evidence="5 6">
    <name type="scientific">Rhodoblastus sphagnicola</name>
    <dbReference type="NCBI Taxonomy" id="333368"/>
    <lineage>
        <taxon>Bacteria</taxon>
        <taxon>Pseudomonadati</taxon>
        <taxon>Pseudomonadota</taxon>
        <taxon>Alphaproteobacteria</taxon>
        <taxon>Hyphomicrobiales</taxon>
        <taxon>Rhodoblastaceae</taxon>
        <taxon>Rhodoblastus</taxon>
    </lineage>
</organism>
<keyword evidence="3 5" id="KW-0012">Acyltransferase</keyword>
<dbReference type="CDD" id="cd07989">
    <property type="entry name" value="LPLAT_AGPAT-like"/>
    <property type="match status" value="1"/>
</dbReference>
<proteinExistence type="predicted"/>
<evidence type="ECO:0000313" key="5">
    <source>
        <dbReference type="EMBL" id="PPQ31441.1"/>
    </source>
</evidence>
<accession>A0A2S6NA20</accession>
<keyword evidence="6" id="KW-1185">Reference proteome</keyword>
<dbReference type="PANTHER" id="PTHR10434:SF40">
    <property type="entry name" value="1-ACYL-SN-GLYCEROL-3-PHOSPHATE ACYLTRANSFERASE"/>
    <property type="match status" value="1"/>
</dbReference>
<dbReference type="EMBL" id="NHSJ01000057">
    <property type="protein sequence ID" value="PPQ31441.1"/>
    <property type="molecule type" value="Genomic_DNA"/>
</dbReference>
<protein>
    <submittedName>
        <fullName evidence="5">1-acyl-sn-glycerol-3-phosphate acyltransferase</fullName>
    </submittedName>
</protein>
<evidence type="ECO:0000313" key="6">
    <source>
        <dbReference type="Proteomes" id="UP000239089"/>
    </source>
</evidence>
<dbReference type="SMART" id="SM00563">
    <property type="entry name" value="PlsC"/>
    <property type="match status" value="1"/>
</dbReference>
<dbReference type="RefSeq" id="WP_104507549.1">
    <property type="nucleotide sequence ID" value="NZ_JACIGC010000009.1"/>
</dbReference>
<sequence length="257" mass="28426">MLFLRSLAFNVLFYANLTALLILGLPTMLFGRLTIIRLAHYWGWSSIWLMEKICGTRVEFRGKENLLTEGCIIAAKHQSAWETFALCTQLRDFTYILKRELTFIPLFGQYLVRADQIAINRNSRSAALKQLVTEARAAIAEGRAIFIFPEGTRRPAGAPPHYKAGVAHLYAAENAPCVPVALNSGLFWPRRSFMRPSGTIIVEFLPAIPPGLSTSAFLAQVQQVIEEASNRLIAEAIAENPALAVNLARNEASPNAA</sequence>
<gene>
    <name evidence="5" type="ORF">CCR94_09065</name>
</gene>
<dbReference type="GO" id="GO:0003841">
    <property type="term" value="F:1-acylglycerol-3-phosphate O-acyltransferase activity"/>
    <property type="evidence" value="ECO:0007669"/>
    <property type="project" value="TreeGrafter"/>
</dbReference>
<dbReference type="PANTHER" id="PTHR10434">
    <property type="entry name" value="1-ACYL-SN-GLYCEROL-3-PHOSPHATE ACYLTRANSFERASE"/>
    <property type="match status" value="1"/>
</dbReference>
<evidence type="ECO:0000256" key="3">
    <source>
        <dbReference type="ARBA" id="ARBA00023315"/>
    </source>
</evidence>
<comment type="pathway">
    <text evidence="1">Lipid metabolism.</text>
</comment>
<keyword evidence="2 5" id="KW-0808">Transferase</keyword>
<dbReference type="SUPFAM" id="SSF69593">
    <property type="entry name" value="Glycerol-3-phosphate (1)-acyltransferase"/>
    <property type="match status" value="1"/>
</dbReference>
<dbReference type="AlphaFoldDB" id="A0A2S6NA20"/>
<reference evidence="5 6" key="1">
    <citation type="journal article" date="2018" name="Arch. Microbiol.">
        <title>New insights into the metabolic potential of the phototrophic purple bacterium Rhodopila globiformis DSM 161(T) from its draft genome sequence and evidence for a vanadium-dependent nitrogenase.</title>
        <authorList>
            <person name="Imhoff J.F."/>
            <person name="Rahn T."/>
            <person name="Kunzel S."/>
            <person name="Neulinger S.C."/>
        </authorList>
    </citation>
    <scope>NUCLEOTIDE SEQUENCE [LARGE SCALE GENOMIC DNA]</scope>
    <source>
        <strain evidence="5 6">DSM 16996</strain>
    </source>
</reference>
<dbReference type="InterPro" id="IPR002123">
    <property type="entry name" value="Plipid/glycerol_acylTrfase"/>
</dbReference>
<feature type="domain" description="Phospholipid/glycerol acyltransferase" evidence="4">
    <location>
        <begin position="71"/>
        <end position="185"/>
    </location>
</feature>
<evidence type="ECO:0000256" key="1">
    <source>
        <dbReference type="ARBA" id="ARBA00005189"/>
    </source>
</evidence>
<dbReference type="OrthoDB" id="5290997at2"/>